<dbReference type="AlphaFoldDB" id="A4AB26"/>
<dbReference type="EMBL" id="AAOA02000003">
    <property type="protein sequence ID" value="EAQ96898.1"/>
    <property type="molecule type" value="Genomic_DNA"/>
</dbReference>
<dbReference type="STRING" id="314285.KT71_11374"/>
<evidence type="ECO:0000313" key="3">
    <source>
        <dbReference type="Proteomes" id="UP000019205"/>
    </source>
</evidence>
<accession>A4AB26</accession>
<name>A4AB26_9GAMM</name>
<organism evidence="2 3">
    <name type="scientific">Congregibacter litoralis KT71</name>
    <dbReference type="NCBI Taxonomy" id="314285"/>
    <lineage>
        <taxon>Bacteria</taxon>
        <taxon>Pseudomonadati</taxon>
        <taxon>Pseudomonadota</taxon>
        <taxon>Gammaproteobacteria</taxon>
        <taxon>Cellvibrionales</taxon>
        <taxon>Halieaceae</taxon>
        <taxon>Congregibacter</taxon>
    </lineage>
</organism>
<keyword evidence="3" id="KW-1185">Reference proteome</keyword>
<dbReference type="Proteomes" id="UP000019205">
    <property type="component" value="Chromosome"/>
</dbReference>
<dbReference type="RefSeq" id="WP_008294708.1">
    <property type="nucleotide sequence ID" value="NZ_CM002299.1"/>
</dbReference>
<evidence type="ECO:0000313" key="2">
    <source>
        <dbReference type="EMBL" id="EAQ96898.1"/>
    </source>
</evidence>
<dbReference type="OrthoDB" id="248155at2"/>
<reference evidence="2 3" key="1">
    <citation type="journal article" date="2007" name="Proc. Natl. Acad. Sci. U.S.A.">
        <title>Characterization of a marine gammaproteobacterium capable of aerobic anoxygenic photosynthesis.</title>
        <authorList>
            <person name="Fuchs B.M."/>
            <person name="Spring S."/>
            <person name="Teeling H."/>
            <person name="Quast C."/>
            <person name="Wulf J."/>
            <person name="Schattenhofer M."/>
            <person name="Yan S."/>
            <person name="Ferriera S."/>
            <person name="Johnson J."/>
            <person name="Glockner F.O."/>
            <person name="Amann R."/>
        </authorList>
    </citation>
    <scope>NUCLEOTIDE SEQUENCE [LARGE SCALE GENOMIC DNA]</scope>
    <source>
        <strain evidence="2">KT71</strain>
    </source>
</reference>
<proteinExistence type="predicted"/>
<gene>
    <name evidence="2" type="ORF">KT71_11374</name>
</gene>
<dbReference type="HOGENOM" id="CLU_1076501_0_0_6"/>
<dbReference type="eggNOG" id="COG0323">
    <property type="taxonomic scope" value="Bacteria"/>
</dbReference>
<comment type="caution">
    <text evidence="2">The sequence shown here is derived from an EMBL/GenBank/DDBJ whole genome shotgun (WGS) entry which is preliminary data.</text>
</comment>
<protein>
    <submittedName>
        <fullName evidence="2">Uncharacterized protein</fullName>
    </submittedName>
</protein>
<evidence type="ECO:0000256" key="1">
    <source>
        <dbReference type="SAM" id="Coils"/>
    </source>
</evidence>
<reference evidence="2 3" key="2">
    <citation type="journal article" date="2009" name="PLoS ONE">
        <title>The photosynthetic apparatus and its regulation in the aerobic gammaproteobacterium Congregibacter litoralis gen. nov., sp. nov.</title>
        <authorList>
            <person name="Spring S."/>
            <person name="Lunsdorf H."/>
            <person name="Fuchs B.M."/>
            <person name="Tindall B.J."/>
        </authorList>
    </citation>
    <scope>NUCLEOTIDE SEQUENCE [LARGE SCALE GENOMIC DNA]</scope>
    <source>
        <strain evidence="2">KT71</strain>
    </source>
</reference>
<sequence>MRDKFTDLRKRKVEQRKIDEQQEREEELKRNVDAFRQKSSESAAQEVLQLGENLSREAIENIVAKAISDNSPDLGLKSLIDTQKKKILISQTRADKPFADIIYQMLLMNGAPAEDIIYTNCDDQRSRVPDGFHLYDYLRAFFVDSISTQKILVIFITSENTKRSWGAITEVGAAWITQVDHKIFNIHPFRPEHPLDNNAVWQTTNREEPTRGELWVTPLDADILCEKIEAVCGEIGYGKASRADNHAHLQTLVSVRES</sequence>
<keyword evidence="1" id="KW-0175">Coiled coil</keyword>
<feature type="coiled-coil region" evidence="1">
    <location>
        <begin position="10"/>
        <end position="38"/>
    </location>
</feature>